<evidence type="ECO:0000256" key="2">
    <source>
        <dbReference type="ARBA" id="ARBA00006217"/>
    </source>
</evidence>
<protein>
    <recommendedName>
        <fullName evidence="3">carbonic anhydrase</fullName>
        <ecNumber evidence="3">4.2.1.1</ecNumber>
    </recommendedName>
</protein>
<feature type="transmembrane region" description="Helical" evidence="11">
    <location>
        <begin position="91"/>
        <end position="113"/>
    </location>
</feature>
<accession>A0ABN3VGA8</accession>
<dbReference type="InterPro" id="IPR036874">
    <property type="entry name" value="Carbonic_anhydrase_sf"/>
</dbReference>
<dbReference type="InterPro" id="IPR011547">
    <property type="entry name" value="SLC26A/SulP_dom"/>
</dbReference>
<comment type="function">
    <text evidence="9">Catalyzes the reversible hydration of carbon dioxide to form bicarbonate.</text>
</comment>
<dbReference type="PROSITE" id="PS00704">
    <property type="entry name" value="PROK_CO2_ANHYDRASE_1"/>
    <property type="match status" value="1"/>
</dbReference>
<evidence type="ECO:0000256" key="6">
    <source>
        <dbReference type="ARBA" id="ARBA00022989"/>
    </source>
</evidence>
<dbReference type="InterPro" id="IPR015892">
    <property type="entry name" value="Carbonic_anhydrase_CS"/>
</dbReference>
<feature type="transmembrane region" description="Helical" evidence="11">
    <location>
        <begin position="319"/>
        <end position="337"/>
    </location>
</feature>
<keyword evidence="4 11" id="KW-0812">Transmembrane</keyword>
<feature type="transmembrane region" description="Helical" evidence="11">
    <location>
        <begin position="343"/>
        <end position="359"/>
    </location>
</feature>
<dbReference type="Proteomes" id="UP001500979">
    <property type="component" value="Unassembled WGS sequence"/>
</dbReference>
<keyword evidence="5" id="KW-0862">Zinc</keyword>
<evidence type="ECO:0000256" key="7">
    <source>
        <dbReference type="ARBA" id="ARBA00023136"/>
    </source>
</evidence>
<feature type="transmembrane region" description="Helical" evidence="11">
    <location>
        <begin position="125"/>
        <end position="147"/>
    </location>
</feature>
<feature type="transmembrane region" description="Helical" evidence="11">
    <location>
        <begin position="371"/>
        <end position="403"/>
    </location>
</feature>
<feature type="transmembrane region" description="Helical" evidence="11">
    <location>
        <begin position="243"/>
        <end position="265"/>
    </location>
</feature>
<feature type="transmembrane region" description="Helical" evidence="11">
    <location>
        <begin position="24"/>
        <end position="44"/>
    </location>
</feature>
<keyword evidence="7 11" id="KW-0472">Membrane</keyword>
<evidence type="ECO:0000259" key="12">
    <source>
        <dbReference type="Pfam" id="PF00916"/>
    </source>
</evidence>
<evidence type="ECO:0000256" key="5">
    <source>
        <dbReference type="ARBA" id="ARBA00022833"/>
    </source>
</evidence>
<evidence type="ECO:0000256" key="11">
    <source>
        <dbReference type="SAM" id="Phobius"/>
    </source>
</evidence>
<comment type="subcellular location">
    <subcellularLocation>
        <location evidence="1">Membrane</location>
        <topology evidence="1">Multi-pass membrane protein</topology>
    </subcellularLocation>
</comment>
<evidence type="ECO:0000256" key="10">
    <source>
        <dbReference type="ARBA" id="ARBA00048348"/>
    </source>
</evidence>
<gene>
    <name evidence="13" type="ORF">GCM10010470_41680</name>
</gene>
<keyword evidence="14" id="KW-1185">Reference proteome</keyword>
<dbReference type="EC" id="4.2.1.1" evidence="3"/>
<comment type="catalytic activity">
    <reaction evidence="10">
        <text>hydrogencarbonate + H(+) = CO2 + H2O</text>
        <dbReference type="Rhea" id="RHEA:10748"/>
        <dbReference type="ChEBI" id="CHEBI:15377"/>
        <dbReference type="ChEBI" id="CHEBI:15378"/>
        <dbReference type="ChEBI" id="CHEBI:16526"/>
        <dbReference type="ChEBI" id="CHEBI:17544"/>
        <dbReference type="EC" id="4.2.1.1"/>
    </reaction>
</comment>
<evidence type="ECO:0000256" key="9">
    <source>
        <dbReference type="ARBA" id="ARBA00024993"/>
    </source>
</evidence>
<reference evidence="13 14" key="1">
    <citation type="journal article" date="2019" name="Int. J. Syst. Evol. Microbiol.">
        <title>The Global Catalogue of Microorganisms (GCM) 10K type strain sequencing project: providing services to taxonomists for standard genome sequencing and annotation.</title>
        <authorList>
            <consortium name="The Broad Institute Genomics Platform"/>
            <consortium name="The Broad Institute Genome Sequencing Center for Infectious Disease"/>
            <person name="Wu L."/>
            <person name="Ma J."/>
        </authorList>
    </citation>
    <scope>NUCLEOTIDE SEQUENCE [LARGE SCALE GENOMIC DNA]</scope>
    <source>
        <strain evidence="13 14">JCM 9383</strain>
    </source>
</reference>
<feature type="transmembrane region" description="Helical" evidence="11">
    <location>
        <begin position="51"/>
        <end position="71"/>
    </location>
</feature>
<evidence type="ECO:0000313" key="13">
    <source>
        <dbReference type="EMBL" id="GAA2802290.1"/>
    </source>
</evidence>
<evidence type="ECO:0000256" key="1">
    <source>
        <dbReference type="ARBA" id="ARBA00004141"/>
    </source>
</evidence>
<proteinExistence type="inferred from homology"/>
<evidence type="ECO:0000256" key="3">
    <source>
        <dbReference type="ARBA" id="ARBA00012925"/>
    </source>
</evidence>
<dbReference type="RefSeq" id="WP_344682157.1">
    <property type="nucleotide sequence ID" value="NZ_BAAAUX010000016.1"/>
</dbReference>
<comment type="caution">
    <text evidence="13">The sequence shown here is derived from an EMBL/GenBank/DDBJ whole genome shotgun (WGS) entry which is preliminary data.</text>
</comment>
<dbReference type="Pfam" id="PF00484">
    <property type="entry name" value="Pro_CA"/>
    <property type="match status" value="1"/>
</dbReference>
<organism evidence="13 14">
    <name type="scientific">Saccharopolyspora taberi</name>
    <dbReference type="NCBI Taxonomy" id="60895"/>
    <lineage>
        <taxon>Bacteria</taxon>
        <taxon>Bacillati</taxon>
        <taxon>Actinomycetota</taxon>
        <taxon>Actinomycetes</taxon>
        <taxon>Pseudonocardiales</taxon>
        <taxon>Pseudonocardiaceae</taxon>
        <taxon>Saccharopolyspora</taxon>
    </lineage>
</organism>
<evidence type="ECO:0000256" key="4">
    <source>
        <dbReference type="ARBA" id="ARBA00022692"/>
    </source>
</evidence>
<feature type="transmembrane region" description="Helical" evidence="11">
    <location>
        <begin position="167"/>
        <end position="187"/>
    </location>
</feature>
<feature type="transmembrane region" description="Helical" evidence="11">
    <location>
        <begin position="194"/>
        <end position="214"/>
    </location>
</feature>
<dbReference type="PANTHER" id="PTHR11814">
    <property type="entry name" value="SULFATE TRANSPORTER"/>
    <property type="match status" value="1"/>
</dbReference>
<evidence type="ECO:0000313" key="14">
    <source>
        <dbReference type="Proteomes" id="UP001500979"/>
    </source>
</evidence>
<keyword evidence="6 11" id="KW-1133">Transmembrane helix</keyword>
<sequence length="747" mass="78048">MAHIDQESPQRTSGGWWHNLRYDLASSIVVFLVAIPLSLGIALASGAPIMAGLIAAVVGGVVAGMAGGSALQVSGPAAGLTVIVAGLVHEVGWAVTCAVTVAAGLLQILLGLSRVARMALAISPAVVHGMLAGIGIVIALAQIHVVLGGKPHTSANESLLALPDQLAHLNLAAVGLGALTIAVLVGWPKLPRRIRVVPAQLVAVVLATATAWIAGLDVPRVDIPEDLLGAHVLPELPGDWGGFALAAVTVALIASIESLVSAVAVDRMHDGPRADLNREMVGQGLANMVSGALGGLPITGVIVRSSTNVAAGARSRASAILHGVWVLAFVALAAGLLRQIPTSVLGALLVMIGIKLVNLKEIRGLLRHRELPLYVITAVGVVELNLMDGVLLGIGAAILLALFRLTRCTIRTETRDQRWHVVVEGSMTFVAVPKLSRALAQIPAGADVDVDLAVDFLDHAAFESLHNWRTSHERLGGRVDIDEIHESWYRNASSTGAGGRKSGPARPNFLPWSHHPVAHEQVVEGVQEFHRGLAPKMRELFEQLAGGQSPSQLFITCSDSRVVPHLITASGPGDLFEVRNVGNLVPRYQEASAGSGEFSVTAAIDYATEVLGVRSITVCGHSGCGAMKAVLDGRGANADSGPDSRLGRGGLDSWLGHGAHSLARFGVDSTVDNGGSDHETLCRTNVVQQLDNLLTHPGVRERVARGDLELVGMYFDIATARVHLLDRESGEFTPVGETTQSGELATV</sequence>
<dbReference type="Gene3D" id="3.40.1050.10">
    <property type="entry name" value="Carbonic anhydrase"/>
    <property type="match status" value="1"/>
</dbReference>
<name>A0ABN3VGA8_9PSEU</name>
<dbReference type="EMBL" id="BAAAUX010000016">
    <property type="protein sequence ID" value="GAA2802290.1"/>
    <property type="molecule type" value="Genomic_DNA"/>
</dbReference>
<dbReference type="SUPFAM" id="SSF53056">
    <property type="entry name" value="beta-carbonic anhydrase, cab"/>
    <property type="match status" value="1"/>
</dbReference>
<keyword evidence="8" id="KW-0456">Lyase</keyword>
<evidence type="ECO:0000256" key="8">
    <source>
        <dbReference type="ARBA" id="ARBA00023239"/>
    </source>
</evidence>
<dbReference type="InterPro" id="IPR001902">
    <property type="entry name" value="SLC26A/SulP_fam"/>
</dbReference>
<comment type="similarity">
    <text evidence="2">Belongs to the beta-class carbonic anhydrase family.</text>
</comment>
<dbReference type="InterPro" id="IPR001765">
    <property type="entry name" value="Carbonic_anhydrase"/>
</dbReference>
<dbReference type="SMART" id="SM00947">
    <property type="entry name" value="Pro_CA"/>
    <property type="match status" value="1"/>
</dbReference>
<feature type="domain" description="SLC26A/SulP transporter" evidence="12">
    <location>
        <begin position="20"/>
        <end position="376"/>
    </location>
</feature>
<dbReference type="Pfam" id="PF00916">
    <property type="entry name" value="Sulfate_transp"/>
    <property type="match status" value="1"/>
</dbReference>